<dbReference type="SUPFAM" id="SSF52833">
    <property type="entry name" value="Thioredoxin-like"/>
    <property type="match status" value="1"/>
</dbReference>
<dbReference type="InterPro" id="IPR000866">
    <property type="entry name" value="AhpC/TSA"/>
</dbReference>
<dbReference type="EMBL" id="FNFO01000002">
    <property type="protein sequence ID" value="SDK41714.1"/>
    <property type="molecule type" value="Genomic_DNA"/>
</dbReference>
<name>A0A1G9BRC5_9BACT</name>
<dbReference type="PROSITE" id="PS51352">
    <property type="entry name" value="THIOREDOXIN_2"/>
    <property type="match status" value="1"/>
</dbReference>
<dbReference type="PANTHER" id="PTHR42801:SF7">
    <property type="entry name" value="SLL1159 PROTEIN"/>
    <property type="match status" value="1"/>
</dbReference>
<dbReference type="STRING" id="1075417.SAMN05421823_102683"/>
<evidence type="ECO:0000256" key="11">
    <source>
        <dbReference type="ARBA" id="ARBA00049091"/>
    </source>
</evidence>
<evidence type="ECO:0000313" key="13">
    <source>
        <dbReference type="EMBL" id="SDK41714.1"/>
    </source>
</evidence>
<evidence type="ECO:0000256" key="8">
    <source>
        <dbReference type="ARBA" id="ARBA00032824"/>
    </source>
</evidence>
<evidence type="ECO:0000259" key="12">
    <source>
        <dbReference type="PROSITE" id="PS51352"/>
    </source>
</evidence>
<reference evidence="13 14" key="1">
    <citation type="submission" date="2016-10" db="EMBL/GenBank/DDBJ databases">
        <authorList>
            <person name="de Groot N.N."/>
        </authorList>
    </citation>
    <scope>NUCLEOTIDE SEQUENCE [LARGE SCALE GENOMIC DNA]</scope>
    <source>
        <strain evidence="13 14">DSM 25186</strain>
    </source>
</reference>
<dbReference type="CDD" id="cd02970">
    <property type="entry name" value="PRX_like2"/>
    <property type="match status" value="1"/>
</dbReference>
<keyword evidence="5" id="KW-0560">Oxidoreductase</keyword>
<dbReference type="Proteomes" id="UP000198510">
    <property type="component" value="Unassembled WGS sequence"/>
</dbReference>
<feature type="domain" description="Thioredoxin" evidence="12">
    <location>
        <begin position="47"/>
        <end position="219"/>
    </location>
</feature>
<protein>
    <recommendedName>
        <fullName evidence="2">thioredoxin-dependent peroxiredoxin</fullName>
        <ecNumber evidence="2">1.11.1.24</ecNumber>
    </recommendedName>
    <alternativeName>
        <fullName evidence="8">Thioredoxin peroxidase</fullName>
    </alternativeName>
    <alternativeName>
        <fullName evidence="10">Thioredoxin-dependent peroxiredoxin Bcp</fullName>
    </alternativeName>
</protein>
<comment type="catalytic activity">
    <reaction evidence="11">
        <text>a hydroperoxide + [thioredoxin]-dithiol = an alcohol + [thioredoxin]-disulfide + H2O</text>
        <dbReference type="Rhea" id="RHEA:62620"/>
        <dbReference type="Rhea" id="RHEA-COMP:10698"/>
        <dbReference type="Rhea" id="RHEA-COMP:10700"/>
        <dbReference type="ChEBI" id="CHEBI:15377"/>
        <dbReference type="ChEBI" id="CHEBI:29950"/>
        <dbReference type="ChEBI" id="CHEBI:30879"/>
        <dbReference type="ChEBI" id="CHEBI:35924"/>
        <dbReference type="ChEBI" id="CHEBI:50058"/>
        <dbReference type="EC" id="1.11.1.24"/>
    </reaction>
</comment>
<evidence type="ECO:0000256" key="3">
    <source>
        <dbReference type="ARBA" id="ARBA00022559"/>
    </source>
</evidence>
<organism evidence="13 14">
    <name type="scientific">Catalinimonas alkaloidigena</name>
    <dbReference type="NCBI Taxonomy" id="1075417"/>
    <lineage>
        <taxon>Bacteria</taxon>
        <taxon>Pseudomonadati</taxon>
        <taxon>Bacteroidota</taxon>
        <taxon>Cytophagia</taxon>
        <taxon>Cytophagales</taxon>
        <taxon>Catalimonadaceae</taxon>
        <taxon>Catalinimonas</taxon>
    </lineage>
</organism>
<evidence type="ECO:0000256" key="2">
    <source>
        <dbReference type="ARBA" id="ARBA00013017"/>
    </source>
</evidence>
<keyword evidence="3" id="KW-0575">Peroxidase</keyword>
<evidence type="ECO:0000256" key="4">
    <source>
        <dbReference type="ARBA" id="ARBA00022862"/>
    </source>
</evidence>
<evidence type="ECO:0000256" key="5">
    <source>
        <dbReference type="ARBA" id="ARBA00023002"/>
    </source>
</evidence>
<dbReference type="InterPro" id="IPR013766">
    <property type="entry name" value="Thioredoxin_domain"/>
</dbReference>
<dbReference type="EC" id="1.11.1.24" evidence="2"/>
<evidence type="ECO:0000256" key="6">
    <source>
        <dbReference type="ARBA" id="ARBA00023157"/>
    </source>
</evidence>
<evidence type="ECO:0000256" key="10">
    <source>
        <dbReference type="ARBA" id="ARBA00042639"/>
    </source>
</evidence>
<dbReference type="GO" id="GO:0045454">
    <property type="term" value="P:cell redox homeostasis"/>
    <property type="evidence" value="ECO:0007669"/>
    <property type="project" value="TreeGrafter"/>
</dbReference>
<comment type="similarity">
    <text evidence="9">Belongs to the peroxiredoxin family. BCP/PrxQ subfamily.</text>
</comment>
<proteinExistence type="inferred from homology"/>
<dbReference type="InterPro" id="IPR036249">
    <property type="entry name" value="Thioredoxin-like_sf"/>
</dbReference>
<accession>A0A1G9BRC5</accession>
<evidence type="ECO:0000256" key="1">
    <source>
        <dbReference type="ARBA" id="ARBA00003330"/>
    </source>
</evidence>
<keyword evidence="14" id="KW-1185">Reference proteome</keyword>
<evidence type="ECO:0000313" key="14">
    <source>
        <dbReference type="Proteomes" id="UP000198510"/>
    </source>
</evidence>
<dbReference type="GO" id="GO:0034599">
    <property type="term" value="P:cellular response to oxidative stress"/>
    <property type="evidence" value="ECO:0007669"/>
    <property type="project" value="TreeGrafter"/>
</dbReference>
<dbReference type="PANTHER" id="PTHR42801">
    <property type="entry name" value="THIOREDOXIN-DEPENDENT PEROXIDE REDUCTASE"/>
    <property type="match status" value="1"/>
</dbReference>
<evidence type="ECO:0000256" key="9">
    <source>
        <dbReference type="ARBA" id="ARBA00038489"/>
    </source>
</evidence>
<dbReference type="AlphaFoldDB" id="A0A1G9BRC5"/>
<dbReference type="InterPro" id="IPR050924">
    <property type="entry name" value="Peroxiredoxin_BCP/PrxQ"/>
</dbReference>
<comment type="function">
    <text evidence="1">Thiol-specific peroxidase that catalyzes the reduction of hydrogen peroxide and organic hydroperoxides to water and alcohols, respectively. Plays a role in cell protection against oxidative stress by detoxifying peroxides and as sensor of hydrogen peroxide-mediated signaling events.</text>
</comment>
<sequence length="219" mass="23633">MLLVGLLAACQPSPARQQKSSATSPEPEAEALAQYGIDAARGVPEGLSVGEMAPDFSAFDDRGNVVHLAELRQQGPVVLLFYRGHWCPVCNRYLSAFQDSLRYLTDQGAQVVAVTPETADLAEEMVAKHGLQFTVVSDSSYAIMEAYGVAFDVTDDYAGRVSRSGKNPGIAQFNADTDGAARLPIPATYVIGTDGRIRWAHVNPDYRKRASVRDIAEAL</sequence>
<keyword evidence="4" id="KW-0049">Antioxidant</keyword>
<evidence type="ECO:0000256" key="7">
    <source>
        <dbReference type="ARBA" id="ARBA00023284"/>
    </source>
</evidence>
<dbReference type="GO" id="GO:0005737">
    <property type="term" value="C:cytoplasm"/>
    <property type="evidence" value="ECO:0007669"/>
    <property type="project" value="TreeGrafter"/>
</dbReference>
<dbReference type="GO" id="GO:0008379">
    <property type="term" value="F:thioredoxin peroxidase activity"/>
    <property type="evidence" value="ECO:0007669"/>
    <property type="project" value="TreeGrafter"/>
</dbReference>
<gene>
    <name evidence="13" type="ORF">SAMN05421823_102683</name>
</gene>
<dbReference type="Pfam" id="PF00578">
    <property type="entry name" value="AhpC-TSA"/>
    <property type="match status" value="1"/>
</dbReference>
<dbReference type="Gene3D" id="3.40.30.10">
    <property type="entry name" value="Glutaredoxin"/>
    <property type="match status" value="1"/>
</dbReference>
<keyword evidence="7" id="KW-0676">Redox-active center</keyword>
<keyword evidence="6" id="KW-1015">Disulfide bond</keyword>